<keyword evidence="1" id="KW-0479">Metal-binding</keyword>
<sequence>MLDKKVKFDYIVLPKVESSTVLKEAINFLRTKRATQKLILIIESALGYYQITRIKFEKEHLNHIFGLFVGTNDLSSDLNCEIESEIVNKIKLDLALYAKYLNINFIDAPEFDINNQQKVLDVCTYYVHTIKETALRIKHQFTLNTLN</sequence>
<dbReference type="HOGENOM" id="CLU_1765975_0_0_14"/>
<dbReference type="InterPro" id="IPR005000">
    <property type="entry name" value="Aldolase/citrate-lyase_domain"/>
</dbReference>
<dbReference type="GO" id="GO:0046872">
    <property type="term" value="F:metal ion binding"/>
    <property type="evidence" value="ECO:0007669"/>
    <property type="project" value="UniProtKB-KW"/>
</dbReference>
<dbReference type="GO" id="GO:0003824">
    <property type="term" value="F:catalytic activity"/>
    <property type="evidence" value="ECO:0007669"/>
    <property type="project" value="InterPro"/>
</dbReference>
<dbReference type="Pfam" id="PF03328">
    <property type="entry name" value="HpcH_HpaI"/>
    <property type="match status" value="1"/>
</dbReference>
<organism evidence="3 4">
    <name type="scientific">Mycoplasmoides gallisepticum S6</name>
    <dbReference type="NCBI Taxonomy" id="1006581"/>
    <lineage>
        <taxon>Bacteria</taxon>
        <taxon>Bacillati</taxon>
        <taxon>Mycoplasmatota</taxon>
        <taxon>Mycoplasmoidales</taxon>
        <taxon>Mycoplasmoidaceae</taxon>
        <taxon>Mycoplasmoides</taxon>
    </lineage>
</organism>
<dbReference type="KEGG" id="mgz:GCW_00265"/>
<accession>A0A0F6CLK5</accession>
<gene>
    <name evidence="3" type="ORF">GCW_00265</name>
</gene>
<feature type="domain" description="HpcH/HpaI aldolase/citrate lyase" evidence="2">
    <location>
        <begin position="6"/>
        <end position="121"/>
    </location>
</feature>
<dbReference type="Gene3D" id="3.20.20.60">
    <property type="entry name" value="Phosphoenolpyruvate-binding domains"/>
    <property type="match status" value="1"/>
</dbReference>
<dbReference type="InterPro" id="IPR040442">
    <property type="entry name" value="Pyrv_kinase-like_dom_sf"/>
</dbReference>
<dbReference type="EMBL" id="CP006916">
    <property type="protein sequence ID" value="AHB99977.1"/>
    <property type="molecule type" value="Genomic_DNA"/>
</dbReference>
<reference evidence="3 4" key="1">
    <citation type="journal article" date="2011" name="PLoS ONE">
        <title>Core proteome of the minimal cell: comparative proteomics of three mollicute species.</title>
        <authorList>
            <person name="Fisunov G.Y."/>
            <person name="Alexeev D.G."/>
            <person name="Bazaleev N.A."/>
            <person name="Ladygina V.G."/>
            <person name="Galyamina M.A."/>
            <person name="Kondratov I.G."/>
            <person name="Zhukova N.A."/>
            <person name="Serebryakova M.V."/>
            <person name="Demina I.A."/>
            <person name="Govorun V.M."/>
        </authorList>
    </citation>
    <scope>NUCLEOTIDE SEQUENCE [LARGE SCALE GENOMIC DNA]</scope>
    <source>
        <strain evidence="3 4">S6</strain>
    </source>
</reference>
<name>A0A0F6CLK5_MYCGL</name>
<evidence type="ECO:0000313" key="4">
    <source>
        <dbReference type="Proteomes" id="UP000018735"/>
    </source>
</evidence>
<dbReference type="Proteomes" id="UP000018735">
    <property type="component" value="Chromosome"/>
</dbReference>
<dbReference type="SUPFAM" id="SSF51621">
    <property type="entry name" value="Phosphoenolpyruvate/pyruvate domain"/>
    <property type="match status" value="1"/>
</dbReference>
<dbReference type="InterPro" id="IPR015813">
    <property type="entry name" value="Pyrv/PenolPyrv_kinase-like_dom"/>
</dbReference>
<dbReference type="AlphaFoldDB" id="A0A0F6CLK5"/>
<evidence type="ECO:0000256" key="1">
    <source>
        <dbReference type="ARBA" id="ARBA00022723"/>
    </source>
</evidence>
<dbReference type="eggNOG" id="COG2301">
    <property type="taxonomic scope" value="Bacteria"/>
</dbReference>
<evidence type="ECO:0000259" key="2">
    <source>
        <dbReference type="Pfam" id="PF03328"/>
    </source>
</evidence>
<evidence type="ECO:0000313" key="3">
    <source>
        <dbReference type="EMBL" id="AHB99977.1"/>
    </source>
</evidence>
<proteinExistence type="predicted"/>
<protein>
    <recommendedName>
        <fullName evidence="2">HpcH/HpaI aldolase/citrate lyase domain-containing protein</fullName>
    </recommendedName>
</protein>